<gene>
    <name evidence="1" type="ORF">PITC_073570</name>
</gene>
<evidence type="ECO:0000313" key="1">
    <source>
        <dbReference type="EMBL" id="KGO64759.1"/>
    </source>
</evidence>
<protein>
    <submittedName>
        <fullName evidence="1">Uncharacterized protein</fullName>
    </submittedName>
</protein>
<comment type="caution">
    <text evidence="1">The sequence shown here is derived from an EMBL/GenBank/DDBJ whole genome shotgun (WGS) entry which is preliminary data.</text>
</comment>
<proteinExistence type="predicted"/>
<keyword evidence="2" id="KW-1185">Reference proteome</keyword>
<reference evidence="1 2" key="1">
    <citation type="journal article" date="2015" name="Mol. Plant Microbe Interact.">
        <title>Genome, transcriptome, and functional analyses of Penicillium expansum provide new insights into secondary metabolism and pathogenicity.</title>
        <authorList>
            <person name="Ballester A.R."/>
            <person name="Marcet-Houben M."/>
            <person name="Levin E."/>
            <person name="Sela N."/>
            <person name="Selma-Lazaro C."/>
            <person name="Carmona L."/>
            <person name="Wisniewski M."/>
            <person name="Droby S."/>
            <person name="Gonzalez-Candelas L."/>
            <person name="Gabaldon T."/>
        </authorList>
    </citation>
    <scope>NUCLEOTIDE SEQUENCE [LARGE SCALE GENOMIC DNA]</scope>
    <source>
        <strain evidence="1 2">PHI-1</strain>
    </source>
</reference>
<dbReference type="EMBL" id="JQGA01001563">
    <property type="protein sequence ID" value="KGO64759.1"/>
    <property type="molecule type" value="Genomic_DNA"/>
</dbReference>
<evidence type="ECO:0000313" key="2">
    <source>
        <dbReference type="Proteomes" id="UP000030104"/>
    </source>
</evidence>
<sequence>MIPLPFATMLCHADPRIFQGRVGERLCLRTCGRQQDVWWLAFLAKGVSSCLCPWISAAALTDSSVLDDILLPFFFSFFHRVFSQCEGHGEEMASG</sequence>
<organism evidence="1 2">
    <name type="scientific">Penicillium italicum</name>
    <name type="common">Blue mold</name>
    <dbReference type="NCBI Taxonomy" id="40296"/>
    <lineage>
        <taxon>Eukaryota</taxon>
        <taxon>Fungi</taxon>
        <taxon>Dikarya</taxon>
        <taxon>Ascomycota</taxon>
        <taxon>Pezizomycotina</taxon>
        <taxon>Eurotiomycetes</taxon>
        <taxon>Eurotiomycetidae</taxon>
        <taxon>Eurotiales</taxon>
        <taxon>Aspergillaceae</taxon>
        <taxon>Penicillium</taxon>
    </lineage>
</organism>
<name>A0A0A2KAD5_PENIT</name>
<dbReference type="HOGENOM" id="CLU_2373445_0_0_1"/>
<dbReference type="AlphaFoldDB" id="A0A0A2KAD5"/>
<dbReference type="Proteomes" id="UP000030104">
    <property type="component" value="Unassembled WGS sequence"/>
</dbReference>
<accession>A0A0A2KAD5</accession>